<sequence length="46" mass="5246">MQQLDQISDITGYTLILESHDQIGLAEVGRQGPRNPQASWIHIRQM</sequence>
<evidence type="ECO:0000313" key="2">
    <source>
        <dbReference type="EMBL" id="GGA62415.1"/>
    </source>
</evidence>
<keyword evidence="3" id="KW-1185">Reference proteome</keyword>
<evidence type="ECO:0000313" key="3">
    <source>
        <dbReference type="Proteomes" id="UP000618591"/>
    </source>
</evidence>
<comment type="caution">
    <text evidence="2">The sequence shown here is derived from an EMBL/GenBank/DDBJ whole genome shotgun (WGS) entry which is preliminary data.</text>
</comment>
<dbReference type="Proteomes" id="UP000618591">
    <property type="component" value="Unassembled WGS sequence"/>
</dbReference>
<accession>A0ABQ1H8G2</accession>
<organism evidence="2 3">
    <name type="scientific">Sphingomonas psychrolutea</name>
    <dbReference type="NCBI Taxonomy" id="1259676"/>
    <lineage>
        <taxon>Bacteria</taxon>
        <taxon>Pseudomonadati</taxon>
        <taxon>Pseudomonadota</taxon>
        <taxon>Alphaproteobacteria</taxon>
        <taxon>Sphingomonadales</taxon>
        <taxon>Sphingomonadaceae</taxon>
        <taxon>Sphingomonas</taxon>
    </lineage>
</organism>
<proteinExistence type="predicted"/>
<gene>
    <name evidence="2" type="ORF">GCM10011395_35790</name>
</gene>
<name>A0ABQ1H8G2_9SPHN</name>
<evidence type="ECO:0000256" key="1">
    <source>
        <dbReference type="SAM" id="MobiDB-lite"/>
    </source>
</evidence>
<dbReference type="EMBL" id="BMDW01000043">
    <property type="protein sequence ID" value="GGA62415.1"/>
    <property type="molecule type" value="Genomic_DNA"/>
</dbReference>
<protein>
    <submittedName>
        <fullName evidence="2">Uncharacterized protein</fullName>
    </submittedName>
</protein>
<feature type="region of interest" description="Disordered" evidence="1">
    <location>
        <begin position="27"/>
        <end position="46"/>
    </location>
</feature>
<reference evidence="3" key="1">
    <citation type="journal article" date="2019" name="Int. J. Syst. Evol. Microbiol.">
        <title>The Global Catalogue of Microorganisms (GCM) 10K type strain sequencing project: providing services to taxonomists for standard genome sequencing and annotation.</title>
        <authorList>
            <consortium name="The Broad Institute Genomics Platform"/>
            <consortium name="The Broad Institute Genome Sequencing Center for Infectious Disease"/>
            <person name="Wu L."/>
            <person name="Ma J."/>
        </authorList>
    </citation>
    <scope>NUCLEOTIDE SEQUENCE [LARGE SCALE GENOMIC DNA]</scope>
    <source>
        <strain evidence="3">CGMCC 1.10106</strain>
    </source>
</reference>